<dbReference type="AlphaFoldDB" id="A0A1I2KI66"/>
<dbReference type="RefSeq" id="WP_091535786.1">
    <property type="nucleotide sequence ID" value="NZ_FOOC01000021.1"/>
</dbReference>
<dbReference type="EMBL" id="FOOC01000021">
    <property type="protein sequence ID" value="SFF66685.1"/>
    <property type="molecule type" value="Genomic_DNA"/>
</dbReference>
<dbReference type="PANTHER" id="PTHR36529">
    <property type="entry name" value="SLL1095 PROTEIN"/>
    <property type="match status" value="1"/>
</dbReference>
<accession>A0A1I2KI66</accession>
<sequence length="204" mass="22384">MRRLRIVIFAKAPLPGMAKTRLIPALGEQGSARLAQRMLRHAVDESLAAAIGDVELCVTPQPDAPPWRPWRDRGWPVDWQWQGEGDLGARLDRAARRVLSAHDAVLLIGTDCPGLTRHHLQLAARQLMTHEAVIIPSTDGGYVLLGLVRHHPHIFEEIPWSTNRVCAETLARIGTLGWTVAQLAALSDIDEPADLAAVPPGWLA</sequence>
<dbReference type="Proteomes" id="UP000199771">
    <property type="component" value="Unassembled WGS sequence"/>
</dbReference>
<name>A0A1I2KI66_9GAMM</name>
<dbReference type="InterPro" id="IPR029044">
    <property type="entry name" value="Nucleotide-diphossugar_trans"/>
</dbReference>
<dbReference type="SUPFAM" id="SSF53448">
    <property type="entry name" value="Nucleotide-diphospho-sugar transferases"/>
    <property type="match status" value="1"/>
</dbReference>
<evidence type="ECO:0008006" key="3">
    <source>
        <dbReference type="Google" id="ProtNLM"/>
    </source>
</evidence>
<proteinExistence type="predicted"/>
<protein>
    <recommendedName>
        <fullName evidence="3">Glycosyltransferase</fullName>
    </recommendedName>
</protein>
<dbReference type="STRING" id="1076937.SAMN04488120_1213"/>
<dbReference type="Gene3D" id="3.90.550.10">
    <property type="entry name" value="Spore Coat Polysaccharide Biosynthesis Protein SpsA, Chain A"/>
    <property type="match status" value="1"/>
</dbReference>
<keyword evidence="2" id="KW-1185">Reference proteome</keyword>
<organism evidence="1 2">
    <name type="scientific">Fontimonas thermophila</name>
    <dbReference type="NCBI Taxonomy" id="1076937"/>
    <lineage>
        <taxon>Bacteria</taxon>
        <taxon>Pseudomonadati</taxon>
        <taxon>Pseudomonadota</taxon>
        <taxon>Gammaproteobacteria</taxon>
        <taxon>Nevskiales</taxon>
        <taxon>Nevskiaceae</taxon>
        <taxon>Fontimonas</taxon>
    </lineage>
</organism>
<evidence type="ECO:0000313" key="2">
    <source>
        <dbReference type="Proteomes" id="UP000199771"/>
    </source>
</evidence>
<dbReference type="OrthoDB" id="9798250at2"/>
<evidence type="ECO:0000313" key="1">
    <source>
        <dbReference type="EMBL" id="SFF66685.1"/>
    </source>
</evidence>
<dbReference type="PANTHER" id="PTHR36529:SF1">
    <property type="entry name" value="GLYCOSYLTRANSFERASE"/>
    <property type="match status" value="1"/>
</dbReference>
<dbReference type="NCBIfam" id="TIGR04282">
    <property type="entry name" value="glyco_like_cofC"/>
    <property type="match status" value="1"/>
</dbReference>
<reference evidence="1 2" key="1">
    <citation type="submission" date="2016-10" db="EMBL/GenBank/DDBJ databases">
        <authorList>
            <person name="de Groot N.N."/>
        </authorList>
    </citation>
    <scope>NUCLEOTIDE SEQUENCE [LARGE SCALE GENOMIC DNA]</scope>
    <source>
        <strain evidence="1 2">DSM 23609</strain>
    </source>
</reference>
<dbReference type="InterPro" id="IPR018641">
    <property type="entry name" value="Trfase_1_rSAM/seldom-assoc"/>
</dbReference>
<dbReference type="Pfam" id="PF09837">
    <property type="entry name" value="DUF2064"/>
    <property type="match status" value="1"/>
</dbReference>
<gene>
    <name evidence="1" type="ORF">SAMN04488120_1213</name>
</gene>